<dbReference type="Proteomes" id="UP000321947">
    <property type="component" value="Unassembled WGS sequence"/>
</dbReference>
<feature type="transmembrane region" description="Helical" evidence="1">
    <location>
        <begin position="199"/>
        <end position="224"/>
    </location>
</feature>
<feature type="transmembrane region" description="Helical" evidence="1">
    <location>
        <begin position="156"/>
        <end position="179"/>
    </location>
</feature>
<accession>A0A5D3E7J1</accession>
<keyword evidence="1" id="KW-0812">Transmembrane</keyword>
<dbReference type="AlphaFoldDB" id="A0A5D3E7J1"/>
<evidence type="ECO:0008006" key="4">
    <source>
        <dbReference type="Google" id="ProtNLM"/>
    </source>
</evidence>
<gene>
    <name evidence="2" type="ORF">E5676_scaffold398G00180</name>
</gene>
<reference evidence="2 3" key="1">
    <citation type="submission" date="2019-08" db="EMBL/GenBank/DDBJ databases">
        <title>Draft genome sequences of two oriental melons (Cucumis melo L. var makuwa).</title>
        <authorList>
            <person name="Kwon S.-Y."/>
        </authorList>
    </citation>
    <scope>NUCLEOTIDE SEQUENCE [LARGE SCALE GENOMIC DNA]</scope>
    <source>
        <strain evidence="3">cv. Chang Bougi</strain>
        <tissue evidence="2">Leaf</tissue>
    </source>
</reference>
<sequence length="239" mass="27061">MVVSPSPSSLASQRRRAVTRQPISHFLSFSCRLQVCRSSLPKSHVAFPLPYATRCSLEVAVRPSSVVVAWIRLDVELNKDFNYRSGKRFLTTGPRTETGNVAPMPRCSVYCSYIGGLCCELEYYVVEGLRIWKPLVLPVDAQWFELRRSIVRWFSIECEVTVSFIYGVVYLTGMVSFGIPRLICVSFRITRLICASFGITRLICVSFGITRLICASFEIMRLMYKGMARGRLARGKKDA</sequence>
<keyword evidence="1" id="KW-1133">Transmembrane helix</keyword>
<name>A0A5D3E7J1_CUCMM</name>
<organism evidence="2 3">
    <name type="scientific">Cucumis melo var. makuwa</name>
    <name type="common">Oriental melon</name>
    <dbReference type="NCBI Taxonomy" id="1194695"/>
    <lineage>
        <taxon>Eukaryota</taxon>
        <taxon>Viridiplantae</taxon>
        <taxon>Streptophyta</taxon>
        <taxon>Embryophyta</taxon>
        <taxon>Tracheophyta</taxon>
        <taxon>Spermatophyta</taxon>
        <taxon>Magnoliopsida</taxon>
        <taxon>eudicotyledons</taxon>
        <taxon>Gunneridae</taxon>
        <taxon>Pentapetalae</taxon>
        <taxon>rosids</taxon>
        <taxon>fabids</taxon>
        <taxon>Cucurbitales</taxon>
        <taxon>Cucurbitaceae</taxon>
        <taxon>Benincaseae</taxon>
        <taxon>Cucumis</taxon>
    </lineage>
</organism>
<proteinExistence type="predicted"/>
<keyword evidence="1" id="KW-0472">Membrane</keyword>
<evidence type="ECO:0000256" key="1">
    <source>
        <dbReference type="SAM" id="Phobius"/>
    </source>
</evidence>
<dbReference type="EMBL" id="SSTD01000026">
    <property type="protein sequence ID" value="TYK31666.1"/>
    <property type="molecule type" value="Genomic_DNA"/>
</dbReference>
<protein>
    <recommendedName>
        <fullName evidence="4">Ty3-gypsy retrotransposon protein</fullName>
    </recommendedName>
</protein>
<comment type="caution">
    <text evidence="2">The sequence shown here is derived from an EMBL/GenBank/DDBJ whole genome shotgun (WGS) entry which is preliminary data.</text>
</comment>
<evidence type="ECO:0000313" key="2">
    <source>
        <dbReference type="EMBL" id="TYK31666.1"/>
    </source>
</evidence>
<evidence type="ECO:0000313" key="3">
    <source>
        <dbReference type="Proteomes" id="UP000321947"/>
    </source>
</evidence>